<accession>A0A2M8KT86</accession>
<evidence type="ECO:0000313" key="3">
    <source>
        <dbReference type="Proteomes" id="UP000229554"/>
    </source>
</evidence>
<reference evidence="3" key="1">
    <citation type="submission" date="2017-09" db="EMBL/GenBank/DDBJ databases">
        <title>Depth-based differentiation of microbial function through sediment-hosted aquifers and enrichment of novel symbionts in the deep terrestrial subsurface.</title>
        <authorList>
            <person name="Probst A.J."/>
            <person name="Ladd B."/>
            <person name="Jarett J.K."/>
            <person name="Geller-Mcgrath D.E."/>
            <person name="Sieber C.M.K."/>
            <person name="Emerson J.B."/>
            <person name="Anantharaman K."/>
            <person name="Thomas B.C."/>
            <person name="Malmstrom R."/>
            <person name="Stieglmeier M."/>
            <person name="Klingl A."/>
            <person name="Woyke T."/>
            <person name="Ryan C.M."/>
            <person name="Banfield J.F."/>
        </authorList>
    </citation>
    <scope>NUCLEOTIDE SEQUENCE [LARGE SCALE GENOMIC DNA]</scope>
</reference>
<protein>
    <recommendedName>
        <fullName evidence="1">Cell wall hydrolase SleB domain-containing protein</fullName>
    </recommendedName>
</protein>
<dbReference type="AlphaFoldDB" id="A0A2M8KT86"/>
<proteinExistence type="predicted"/>
<dbReference type="Proteomes" id="UP000229554">
    <property type="component" value="Unassembled WGS sequence"/>
</dbReference>
<evidence type="ECO:0000259" key="1">
    <source>
        <dbReference type="Pfam" id="PF07486"/>
    </source>
</evidence>
<name>A0A2M8KT86_9BACT</name>
<dbReference type="InterPro" id="IPR011105">
    <property type="entry name" value="Cell_wall_hydrolase_SleB"/>
</dbReference>
<dbReference type="Gene3D" id="1.10.10.2520">
    <property type="entry name" value="Cell wall hydrolase SleB, domain 1"/>
    <property type="match status" value="1"/>
</dbReference>
<evidence type="ECO:0000313" key="2">
    <source>
        <dbReference type="EMBL" id="PJE63121.1"/>
    </source>
</evidence>
<comment type="caution">
    <text evidence="2">The sequence shown here is derived from an EMBL/GenBank/DDBJ whole genome shotgun (WGS) entry which is preliminary data.</text>
</comment>
<dbReference type="Pfam" id="PF07486">
    <property type="entry name" value="Hydrolase_2"/>
    <property type="match status" value="1"/>
</dbReference>
<gene>
    <name evidence="2" type="ORF">COU88_01250</name>
</gene>
<feature type="domain" description="Cell wall hydrolase SleB" evidence="1">
    <location>
        <begin position="108"/>
        <end position="211"/>
    </location>
</feature>
<dbReference type="InterPro" id="IPR042047">
    <property type="entry name" value="SleB_dom1"/>
</dbReference>
<dbReference type="GO" id="GO:0016787">
    <property type="term" value="F:hydrolase activity"/>
    <property type="evidence" value="ECO:0007669"/>
    <property type="project" value="InterPro"/>
</dbReference>
<organism evidence="2 3">
    <name type="scientific">Candidatus Roizmanbacteria bacterium CG10_big_fil_rev_8_21_14_0_10_39_6</name>
    <dbReference type="NCBI Taxonomy" id="1974853"/>
    <lineage>
        <taxon>Bacteria</taxon>
        <taxon>Candidatus Roizmaniibacteriota</taxon>
    </lineage>
</organism>
<sequence>MDGNIEKNTESRRWKSWVWHATPGQMFSGEKREKKIFSKQLPKGIHYIELWADKTPVLHTVTLDLGDYISKRIPTVEDPKWTEDFTDDTDQIILARALFGEVRNTLVPDKARIAIGWVIKNRMKSKGRGYSYYEIITEPSQFSAFNKTDPNRPFVENPLHTGNGADMKAWKHAYDIAGKIIKATFQDPTQRANHYYDDSISTPDWAQDKKPTLHITYINESGSESTIYFYNL</sequence>
<dbReference type="EMBL" id="PFED01000049">
    <property type="protein sequence ID" value="PJE63121.1"/>
    <property type="molecule type" value="Genomic_DNA"/>
</dbReference>